<reference evidence="13 14" key="1">
    <citation type="submission" date="2021-01" db="EMBL/GenBank/DDBJ databases">
        <title>Whole genome shotgun sequence of Verrucosispora lutea NBRC 106530.</title>
        <authorList>
            <person name="Komaki H."/>
            <person name="Tamura T."/>
        </authorList>
    </citation>
    <scope>NUCLEOTIDE SEQUENCE [LARGE SCALE GENOMIC DNA]</scope>
    <source>
        <strain evidence="13 14">NBRC 106530</strain>
    </source>
</reference>
<dbReference type="SUPFAM" id="SSF50129">
    <property type="entry name" value="GroES-like"/>
    <property type="match status" value="1"/>
</dbReference>
<dbReference type="InterPro" id="IPR042104">
    <property type="entry name" value="PKS_dehydratase_sf"/>
</dbReference>
<dbReference type="SUPFAM" id="SSF53901">
    <property type="entry name" value="Thiolase-like"/>
    <property type="match status" value="1"/>
</dbReference>
<dbReference type="Pfam" id="PF00698">
    <property type="entry name" value="Acyl_transf_1"/>
    <property type="match status" value="1"/>
</dbReference>
<dbReference type="CDD" id="cd05931">
    <property type="entry name" value="FAAL"/>
    <property type="match status" value="1"/>
</dbReference>
<dbReference type="InterPro" id="IPR016036">
    <property type="entry name" value="Malonyl_transacylase_ACP-bd"/>
</dbReference>
<dbReference type="SMART" id="SM00827">
    <property type="entry name" value="PKS_AT"/>
    <property type="match status" value="1"/>
</dbReference>
<dbReference type="SMART" id="SM00822">
    <property type="entry name" value="PKS_KR"/>
    <property type="match status" value="1"/>
</dbReference>
<dbReference type="InterPro" id="IPR025110">
    <property type="entry name" value="AMP-bd_C"/>
</dbReference>
<dbReference type="PROSITE" id="PS52019">
    <property type="entry name" value="PKS_MFAS_DH"/>
    <property type="match status" value="1"/>
</dbReference>
<dbReference type="Pfam" id="PF08240">
    <property type="entry name" value="ADH_N"/>
    <property type="match status" value="1"/>
</dbReference>
<dbReference type="PROSITE" id="PS50075">
    <property type="entry name" value="CARRIER"/>
    <property type="match status" value="2"/>
</dbReference>
<keyword evidence="4" id="KW-0677">Repeat</keyword>
<dbReference type="InterPro" id="IPR036291">
    <property type="entry name" value="NAD(P)-bd_dom_sf"/>
</dbReference>
<feature type="active site" description="Proton donor; for dehydratase activity" evidence="8">
    <location>
        <position position="1770"/>
    </location>
</feature>
<feature type="region of interest" description="Disordered" evidence="9">
    <location>
        <begin position="565"/>
        <end position="598"/>
    </location>
</feature>
<protein>
    <recommendedName>
        <fullName evidence="15">Acyl transferase domain-containing protein</fullName>
    </recommendedName>
</protein>
<dbReference type="InterPro" id="IPR020845">
    <property type="entry name" value="AMP-binding_CS"/>
</dbReference>
<dbReference type="PANTHER" id="PTHR43775:SF37">
    <property type="entry name" value="SI:DKEY-61P9.11"/>
    <property type="match status" value="1"/>
</dbReference>
<dbReference type="InterPro" id="IPR020843">
    <property type="entry name" value="ER"/>
</dbReference>
<dbReference type="EMBL" id="BOPB01000002">
    <property type="protein sequence ID" value="GIJ19755.1"/>
    <property type="molecule type" value="Genomic_DNA"/>
</dbReference>
<dbReference type="Pfam" id="PF00550">
    <property type="entry name" value="PP-binding"/>
    <property type="match status" value="2"/>
</dbReference>
<dbReference type="Gene3D" id="3.10.129.110">
    <property type="entry name" value="Polyketide synthase dehydratase"/>
    <property type="match status" value="1"/>
</dbReference>
<dbReference type="InterPro" id="IPR000873">
    <property type="entry name" value="AMP-dep_synth/lig_dom"/>
</dbReference>
<dbReference type="InterPro" id="IPR001227">
    <property type="entry name" value="Ac_transferase_dom_sf"/>
</dbReference>
<dbReference type="Gene3D" id="3.40.50.12780">
    <property type="entry name" value="N-terminal domain of ligase-like"/>
    <property type="match status" value="1"/>
</dbReference>
<dbReference type="Pfam" id="PF00109">
    <property type="entry name" value="ketoacyl-synt"/>
    <property type="match status" value="1"/>
</dbReference>
<dbReference type="RefSeq" id="WP_203991976.1">
    <property type="nucleotide sequence ID" value="NZ_BOPB01000002.1"/>
</dbReference>
<gene>
    <name evidence="13" type="ORF">Vlu01_03790</name>
</gene>
<dbReference type="InterPro" id="IPR042099">
    <property type="entry name" value="ANL_N_sf"/>
</dbReference>
<dbReference type="SUPFAM" id="SSF56801">
    <property type="entry name" value="Acetyl-CoA synthetase-like"/>
    <property type="match status" value="1"/>
</dbReference>
<dbReference type="Gene3D" id="3.30.70.3290">
    <property type="match status" value="1"/>
</dbReference>
<evidence type="ECO:0000313" key="14">
    <source>
        <dbReference type="Proteomes" id="UP000643165"/>
    </source>
</evidence>
<sequence>MPRSMAQMFRDSLTARENASTYRFLDDGEGQPNALLDRELDRRARALAVALLARFRPGERVILACPSGPDYLTAFIGCLYAGVVAVPAYPIEGGNSARSLAKLHGIAQDCQAAGLLVPQTSPEQEATHATLSPVLATLPRISMQEVTADPADWREPDLDGDDIAFLQYTSGSTGQPKGVMVTHGNLLANLACIDRTFFPPEVEGRRMVSWLPPFHDMGLIGGLLEPAFGRFPVTVMDPMSFLKRPVRWLRAVSDMRATISGGPNFAYELCLSKVTPADLEQLDLSSWDVAFNGAEPVKSATMERFTTFFAPAGFRSSTFFPCYGLAENTLMATASRRGEDPVVSRFDPATVEEGRVSPDEEGREFVSSGMVGAGGDLAIVDPDTARRCPDGQVGEIWLHGPCVARGYWGRPEEEFVSRIDGDERGWFRTGDLGFVLDGELFVTGRIKDLVIVNGRNVHAHDIEASLAGAHPLLRPGVAACQIVEDGSGRLLVVNEVLKAPAPEQAAEIVAAIRRVVSREHDLAVDEIALVRRGGILKTSSGKTRRRAIASAFLHGELASVHTWSKGGALTPADNPAATADQRPDPRETPTADQRPDPRELTTWLREQVAAAARVPVDQVDVGAPLAELGLGSSDLVGLAGSLETRVGTDVPATLMWEHPTIEAVVGHYCDAPSSTAAPASRPSANPGEPIAVVGMACRFPGARDLDGYWELLTAARDAISEVPADRWDVDELYDPTGAVPGTMRTRWGGFVEGVADFDTDFFGISPREAAEMDPQQRMFLEVAWEALEDAGIRADDLAGSRTGVFVGASTSDHAKLATRDLASITAFTGTGNAASIIANRLSYLLDLRGPSMTLDTACSSSLVALHQACESLAAGTSSTAVAGGINVILGPELAVNFSRAGAMAADGRCKTFSAAADGYVRSEGCGVVVLKPLSRAIADGDRIYATVLGSAVNQDGRTNGLMAPSSASQKAVLRDAYTAAGVAPDTVELVEAHGTGTLLGDPIEVAALADVLADGRSVDNPLLIGSVKTNIGHLEAAAGVAGFIKAALALHRGSIPASLHFDEPNQHIPFATLHVDVVTEARKWPGPGPRHVAGVSSFGFGGTNAHAVLATPPVQVDQNLEQASGPLLLPLSARTDDALRRLAGRYASILTSATSAQARAICGAAARRRTAHPYRAAGSAGSVPALAAMLRTWSQGQDAEGVSTRRALTGGPTSTVAVFPGQGSRWWPIAADLLDSGGAFEQTLHRAESWCREHLGWSLLADISQPDGGRMARSPRLAQPALVATQVALASWLLEHGVEFGLVVGHSVGEISAACVAGALDLEVGMRIAAARGEAIESAAVPGAMAMVALNAQETKLRLDRRQVPDLWISAENGPGSTILSGSQEAVAAWLVEAEEEGVFSRSLAQVTFASHCPMMDSVLPAFRAAMGEVSGGEARIPMLSTVLGRLVDGDRLDTDYWLDNLRQPVLFDSAIRAALEQGWQRFTEIAMHPALTRSVQDRLDDDQVDAAVIETVRRDSPALPALWRAVGEAFCSGADIDWGAVHTGRRMVDLPSYPWSHERHLGVLAARAAHVPSGGHPLVHTVVEAGAEPGLWLGVGEAGVERLPWLAAHRVAGTAVLPATAILDAALTTARTALGRDDIQLEDVELSSMIPVGQADEPPTQLRTVLRERAGAMAEVELLWRRADAATWTLAARCRIGESVGLATASDNVVREQRAVAPARLYAAFTAAGIEYGEEFRGIRSAWTADGASGGVVAHEEGWRSGLHPAELDACLQLVAAGLVDTAQTDPRVPVRVGRFSCVPVSDGDLDVVCVGSPTDGYLVEVRDQAGRMVARLDGLELSSTGRRDEGLPLHQVSWEEATGRPTRQSTEPGHWVILSAGAAVDAAVTSVLADRSSAVAPQDLDRERLAEFLRAESREHGSPVGVLHALALAEPADDDALHGLDLVESLVTVAQAMRSAGPSVVADLVVLTAGAQEVRGQARLDSGPAALWGAARTLVLEAPELGVRLVDLPGGADGSTGARLDTFPSGAEAAWREERWWVPRLRRYDPENPTGWPVRELRTGGERDFRLLAREPGDLASVSPFAFGLSGPAPGEVVIDVRAAGLNFNDVLKALGSCPGVEPGRVPLGAECSGIVAAVGEGVNRVRVGDPVLAVAPSSFSGRVVAPEALVARIGERTDLTEAAGVPIAFLTAVYALDHMARLAPGETVLIHSAAGGVGLAAMQIARRRGATILATAGTAEKRELLASRGAAHVYDSRSLEFADQVRADTQGRGVDVVLNSLAGEAMRASLALLAENGRFVEIGKRDIYDDATMGLSVLARNRSFMAVDLEALFSRRPEAITPVLDAVARALDAGELTPVQTTVFPMTQATEAFTTMARARHVGKIVLVPDGVAEVIVAPGSAPVRRDASYVITGGLGDLGLEAARSLAERGAGRVVLVSRSEPAEAVRTRLDEITRTTGTAIMVASADVADADALTAVVARAGEGGLPVRGVVHAAGVLADAALDEQDAASLRLVWTAKALGVINLARACERVDLDFFVTYSSAAGVLGSPGQLNYAAANAFVDAWGRGARRRGVPVVNLVWGPWGEIGLASRQGSDVSLARLGLKPIDAELGRAVFDTGTDVPAEIVVLPIDSAAIAQMPADDLPGLLSGHAASGVGGTDADPAGSGLTDELLRLPPGRARRVAVVEACRNEVAAVLRSSPEAVASDRPFSEMGFDSLMSLELRKRLQRRTGVSLPSTVVWRYPNVDALAEQLAAAMGVDLGSHHPQRVETAPKPAPKPASEPASEAGPDDELAGLSESELETLLRSTLHDLENSDG</sequence>
<name>A0ABQ4IPA6_9ACTN</name>
<dbReference type="Pfam" id="PF02801">
    <property type="entry name" value="Ketoacyl-synt_C"/>
    <property type="match status" value="1"/>
</dbReference>
<feature type="active site" description="Proton acceptor; for dehydratase activity" evidence="8">
    <location>
        <position position="1610"/>
    </location>
</feature>
<keyword evidence="6" id="KW-0443">Lipid metabolism</keyword>
<dbReference type="SUPFAM" id="SSF55048">
    <property type="entry name" value="Probable ACP-binding domain of malonyl-CoA ACP transacylase"/>
    <property type="match status" value="1"/>
</dbReference>
<dbReference type="SMART" id="SM00826">
    <property type="entry name" value="PKS_DH"/>
    <property type="match status" value="1"/>
</dbReference>
<evidence type="ECO:0000259" key="10">
    <source>
        <dbReference type="PROSITE" id="PS50075"/>
    </source>
</evidence>
<dbReference type="PROSITE" id="PS52004">
    <property type="entry name" value="KS3_2"/>
    <property type="match status" value="1"/>
</dbReference>
<dbReference type="SMART" id="SM00829">
    <property type="entry name" value="PKS_ER"/>
    <property type="match status" value="1"/>
</dbReference>
<evidence type="ECO:0000256" key="1">
    <source>
        <dbReference type="ARBA" id="ARBA00022450"/>
    </source>
</evidence>
<dbReference type="Pfam" id="PF13602">
    <property type="entry name" value="ADH_zinc_N_2"/>
    <property type="match status" value="1"/>
</dbReference>
<dbReference type="CDD" id="cd05195">
    <property type="entry name" value="enoyl_red"/>
    <property type="match status" value="1"/>
</dbReference>
<dbReference type="InterPro" id="IPR049900">
    <property type="entry name" value="PKS_mFAS_DH"/>
</dbReference>
<dbReference type="Gene3D" id="3.40.47.10">
    <property type="match status" value="1"/>
</dbReference>
<keyword evidence="2" id="KW-0597">Phosphoprotein</keyword>
<feature type="region of interest" description="C-terminal hotdog fold" evidence="8">
    <location>
        <begin position="1714"/>
        <end position="1848"/>
    </location>
</feature>
<dbReference type="SMART" id="SM01294">
    <property type="entry name" value="PKS_PP_betabranch"/>
    <property type="match status" value="1"/>
</dbReference>
<evidence type="ECO:0000313" key="13">
    <source>
        <dbReference type="EMBL" id="GIJ19755.1"/>
    </source>
</evidence>
<evidence type="ECO:0000259" key="11">
    <source>
        <dbReference type="PROSITE" id="PS52004"/>
    </source>
</evidence>
<evidence type="ECO:0000256" key="5">
    <source>
        <dbReference type="ARBA" id="ARBA00022832"/>
    </source>
</evidence>
<dbReference type="InterPro" id="IPR016035">
    <property type="entry name" value="Acyl_Trfase/lysoPLipase"/>
</dbReference>
<evidence type="ECO:0000256" key="6">
    <source>
        <dbReference type="ARBA" id="ARBA00023098"/>
    </source>
</evidence>
<dbReference type="InterPro" id="IPR020841">
    <property type="entry name" value="PKS_Beta-ketoAc_synthase_dom"/>
</dbReference>
<dbReference type="Pfam" id="PF16197">
    <property type="entry name" value="KAsynt_C_assoc"/>
    <property type="match status" value="1"/>
</dbReference>
<evidence type="ECO:0000256" key="8">
    <source>
        <dbReference type="PROSITE-ProRule" id="PRU01363"/>
    </source>
</evidence>
<feature type="domain" description="Carrier" evidence="10">
    <location>
        <begin position="2680"/>
        <end position="2757"/>
    </location>
</feature>
<dbReference type="InterPro" id="IPR018201">
    <property type="entry name" value="Ketoacyl_synth_AS"/>
</dbReference>
<feature type="compositionally biased region" description="Basic and acidic residues" evidence="9">
    <location>
        <begin position="581"/>
        <end position="598"/>
    </location>
</feature>
<dbReference type="InterPro" id="IPR014030">
    <property type="entry name" value="Ketoacyl_synth_N"/>
</dbReference>
<dbReference type="Pfam" id="PF21089">
    <property type="entry name" value="PKS_DH_N"/>
    <property type="match status" value="1"/>
</dbReference>
<dbReference type="InterPro" id="IPR040097">
    <property type="entry name" value="FAAL/FAAC"/>
</dbReference>
<dbReference type="InterPro" id="IPR002364">
    <property type="entry name" value="Quin_OxRdtase/zeta-crystal_CS"/>
</dbReference>
<evidence type="ECO:0000256" key="7">
    <source>
        <dbReference type="ARBA" id="ARBA00023268"/>
    </source>
</evidence>
<dbReference type="InterPro" id="IPR016039">
    <property type="entry name" value="Thiolase-like"/>
</dbReference>
<dbReference type="InterPro" id="IPR006162">
    <property type="entry name" value="Ppantetheine_attach_site"/>
</dbReference>
<dbReference type="InterPro" id="IPR045851">
    <property type="entry name" value="AMP-bd_C_sf"/>
</dbReference>
<dbReference type="InterPro" id="IPR013154">
    <property type="entry name" value="ADH-like_N"/>
</dbReference>
<dbReference type="InterPro" id="IPR014043">
    <property type="entry name" value="Acyl_transferase_dom"/>
</dbReference>
<dbReference type="Gene3D" id="3.40.50.720">
    <property type="entry name" value="NAD(P)-binding Rossmann-like Domain"/>
    <property type="match status" value="3"/>
</dbReference>
<dbReference type="Proteomes" id="UP000643165">
    <property type="component" value="Unassembled WGS sequence"/>
</dbReference>
<evidence type="ECO:0000256" key="4">
    <source>
        <dbReference type="ARBA" id="ARBA00022737"/>
    </source>
</evidence>
<dbReference type="SUPFAM" id="SSF52151">
    <property type="entry name" value="FabD/lysophospholipase-like"/>
    <property type="match status" value="1"/>
</dbReference>
<dbReference type="PANTHER" id="PTHR43775">
    <property type="entry name" value="FATTY ACID SYNTHASE"/>
    <property type="match status" value="1"/>
</dbReference>
<dbReference type="Pfam" id="PF23024">
    <property type="entry name" value="AMP-dom_DIP2-like"/>
    <property type="match status" value="1"/>
</dbReference>
<evidence type="ECO:0000256" key="3">
    <source>
        <dbReference type="ARBA" id="ARBA00022679"/>
    </source>
</evidence>
<dbReference type="InterPro" id="IPR014031">
    <property type="entry name" value="Ketoacyl_synth_C"/>
</dbReference>
<feature type="domain" description="Carrier" evidence="10">
    <location>
        <begin position="598"/>
        <end position="672"/>
    </location>
</feature>
<keyword evidence="3" id="KW-0808">Transferase</keyword>
<dbReference type="Pfam" id="PF08659">
    <property type="entry name" value="KR"/>
    <property type="match status" value="1"/>
</dbReference>
<keyword evidence="14" id="KW-1185">Reference proteome</keyword>
<dbReference type="PROSITE" id="PS00012">
    <property type="entry name" value="PHOSPHOPANTETHEINE"/>
    <property type="match status" value="1"/>
</dbReference>
<dbReference type="PROSITE" id="PS00606">
    <property type="entry name" value="KS3_1"/>
    <property type="match status" value="1"/>
</dbReference>
<dbReference type="InterPro" id="IPR049551">
    <property type="entry name" value="PKS_DH_C"/>
</dbReference>
<evidence type="ECO:0000256" key="9">
    <source>
        <dbReference type="SAM" id="MobiDB-lite"/>
    </source>
</evidence>
<proteinExistence type="predicted"/>
<dbReference type="PROSITE" id="PS01162">
    <property type="entry name" value="QOR_ZETA_CRYSTAL"/>
    <property type="match status" value="1"/>
</dbReference>
<accession>A0ABQ4IPA6</accession>
<dbReference type="InterPro" id="IPR013968">
    <property type="entry name" value="PKS_KR"/>
</dbReference>
<dbReference type="Gene3D" id="1.10.1200.10">
    <property type="entry name" value="ACP-like"/>
    <property type="match status" value="2"/>
</dbReference>
<keyword evidence="5" id="KW-0276">Fatty acid metabolism</keyword>
<dbReference type="InterPro" id="IPR009081">
    <property type="entry name" value="PP-bd_ACP"/>
</dbReference>
<feature type="region of interest" description="Disordered" evidence="9">
    <location>
        <begin position="2765"/>
        <end position="2800"/>
    </location>
</feature>
<evidence type="ECO:0000259" key="12">
    <source>
        <dbReference type="PROSITE" id="PS52019"/>
    </source>
</evidence>
<dbReference type="SMART" id="SM00823">
    <property type="entry name" value="PKS_PP"/>
    <property type="match status" value="2"/>
</dbReference>
<dbReference type="CDD" id="cd00833">
    <property type="entry name" value="PKS"/>
    <property type="match status" value="1"/>
</dbReference>
<dbReference type="InterPro" id="IPR036736">
    <property type="entry name" value="ACP-like_sf"/>
</dbReference>
<dbReference type="InterPro" id="IPR050091">
    <property type="entry name" value="PKS_NRPS_Biosynth_Enz"/>
</dbReference>
<dbReference type="InterPro" id="IPR057326">
    <property type="entry name" value="KR_dom"/>
</dbReference>
<feature type="domain" description="Ketosynthase family 3 (KS3)" evidence="11">
    <location>
        <begin position="687"/>
        <end position="1111"/>
    </location>
</feature>
<dbReference type="Gene3D" id="3.30.300.30">
    <property type="match status" value="1"/>
</dbReference>
<dbReference type="SUPFAM" id="SSF51735">
    <property type="entry name" value="NAD(P)-binding Rossmann-fold domains"/>
    <property type="match status" value="3"/>
</dbReference>
<feature type="domain" description="PKS/mFAS DH" evidence="12">
    <location>
        <begin position="1577"/>
        <end position="1848"/>
    </location>
</feature>
<dbReference type="InterPro" id="IPR020807">
    <property type="entry name" value="PKS_DH"/>
</dbReference>
<dbReference type="Gene3D" id="3.90.180.10">
    <property type="entry name" value="Medium-chain alcohol dehydrogenases, catalytic domain"/>
    <property type="match status" value="1"/>
</dbReference>
<dbReference type="InterPro" id="IPR011032">
    <property type="entry name" value="GroES-like_sf"/>
</dbReference>
<dbReference type="InterPro" id="IPR032821">
    <property type="entry name" value="PKS_assoc"/>
</dbReference>
<comment type="caution">
    <text evidence="13">The sequence shown here is derived from an EMBL/GenBank/DDBJ whole genome shotgun (WGS) entry which is preliminary data.</text>
</comment>
<organism evidence="13 14">
    <name type="scientific">Micromonospora lutea</name>
    <dbReference type="NCBI Taxonomy" id="419825"/>
    <lineage>
        <taxon>Bacteria</taxon>
        <taxon>Bacillati</taxon>
        <taxon>Actinomycetota</taxon>
        <taxon>Actinomycetes</taxon>
        <taxon>Micromonosporales</taxon>
        <taxon>Micromonosporaceae</taxon>
        <taxon>Micromonospora</taxon>
    </lineage>
</organism>
<dbReference type="Pfam" id="PF14765">
    <property type="entry name" value="PS-DH"/>
    <property type="match status" value="1"/>
</dbReference>
<dbReference type="Gene3D" id="3.40.366.10">
    <property type="entry name" value="Malonyl-Coenzyme A Acyl Carrier Protein, domain 2"/>
    <property type="match status" value="1"/>
</dbReference>
<dbReference type="SMART" id="SM00825">
    <property type="entry name" value="PKS_KS"/>
    <property type="match status" value="1"/>
</dbReference>
<feature type="region of interest" description="N-terminal hotdog fold" evidence="8">
    <location>
        <begin position="1577"/>
        <end position="1704"/>
    </location>
</feature>
<dbReference type="InterPro" id="IPR020806">
    <property type="entry name" value="PKS_PP-bd"/>
</dbReference>
<dbReference type="Pfam" id="PF00501">
    <property type="entry name" value="AMP-binding"/>
    <property type="match status" value="1"/>
</dbReference>
<keyword evidence="7" id="KW-0511">Multifunctional enzyme</keyword>
<dbReference type="PROSITE" id="PS00455">
    <property type="entry name" value="AMP_BINDING"/>
    <property type="match status" value="1"/>
</dbReference>
<evidence type="ECO:0008006" key="15">
    <source>
        <dbReference type="Google" id="ProtNLM"/>
    </source>
</evidence>
<dbReference type="InterPro" id="IPR049552">
    <property type="entry name" value="PKS_DH_N"/>
</dbReference>
<keyword evidence="1" id="KW-0596">Phosphopantetheine</keyword>
<evidence type="ECO:0000256" key="2">
    <source>
        <dbReference type="ARBA" id="ARBA00022553"/>
    </source>
</evidence>
<dbReference type="SUPFAM" id="SSF47336">
    <property type="entry name" value="ACP-like"/>
    <property type="match status" value="2"/>
</dbReference>